<keyword evidence="10" id="KW-0436">Ligase</keyword>
<dbReference type="PANTHER" id="PTHR43284">
    <property type="entry name" value="ASPARAGINE SYNTHETASE (GLUTAMINE-HYDROLYZING)"/>
    <property type="match status" value="1"/>
</dbReference>
<dbReference type="SUPFAM" id="SSF56235">
    <property type="entry name" value="N-terminal nucleophile aminohydrolases (Ntn hydrolases)"/>
    <property type="match status" value="1"/>
</dbReference>
<dbReference type="InterPro" id="IPR006426">
    <property type="entry name" value="Asn_synth_AEB"/>
</dbReference>
<evidence type="ECO:0000256" key="7">
    <source>
        <dbReference type="ARBA" id="ARBA00022962"/>
    </source>
</evidence>
<dbReference type="InterPro" id="IPR029055">
    <property type="entry name" value="Ntn_hydrolases_N"/>
</dbReference>
<evidence type="ECO:0000256" key="3">
    <source>
        <dbReference type="ARBA" id="ARBA00012737"/>
    </source>
</evidence>
<keyword evidence="6" id="KW-0061">Asparagine biosynthesis</keyword>
<comment type="catalytic activity">
    <reaction evidence="8">
        <text>L-aspartate + L-glutamine + ATP + H2O = L-asparagine + L-glutamate + AMP + diphosphate + H(+)</text>
        <dbReference type="Rhea" id="RHEA:12228"/>
        <dbReference type="ChEBI" id="CHEBI:15377"/>
        <dbReference type="ChEBI" id="CHEBI:15378"/>
        <dbReference type="ChEBI" id="CHEBI:29985"/>
        <dbReference type="ChEBI" id="CHEBI:29991"/>
        <dbReference type="ChEBI" id="CHEBI:30616"/>
        <dbReference type="ChEBI" id="CHEBI:33019"/>
        <dbReference type="ChEBI" id="CHEBI:58048"/>
        <dbReference type="ChEBI" id="CHEBI:58359"/>
        <dbReference type="ChEBI" id="CHEBI:456215"/>
        <dbReference type="EC" id="6.3.5.4"/>
    </reaction>
</comment>
<dbReference type="RefSeq" id="WP_386445846.1">
    <property type="nucleotide sequence ID" value="NZ_JBHSFH010000005.1"/>
</dbReference>
<evidence type="ECO:0000256" key="1">
    <source>
        <dbReference type="ARBA" id="ARBA00005187"/>
    </source>
</evidence>
<evidence type="ECO:0000256" key="6">
    <source>
        <dbReference type="ARBA" id="ARBA00022888"/>
    </source>
</evidence>
<dbReference type="Gene3D" id="3.40.50.620">
    <property type="entry name" value="HUPs"/>
    <property type="match status" value="1"/>
</dbReference>
<dbReference type="Pfam" id="PF13537">
    <property type="entry name" value="GATase_7"/>
    <property type="match status" value="1"/>
</dbReference>
<dbReference type="EC" id="6.3.5.4" evidence="3"/>
<keyword evidence="4" id="KW-0547">Nucleotide-binding</keyword>
<evidence type="ECO:0000256" key="4">
    <source>
        <dbReference type="ARBA" id="ARBA00022741"/>
    </source>
</evidence>
<dbReference type="SUPFAM" id="SSF52402">
    <property type="entry name" value="Adenine nucleotide alpha hydrolases-like"/>
    <property type="match status" value="1"/>
</dbReference>
<dbReference type="Pfam" id="PF00733">
    <property type="entry name" value="Asn_synthase"/>
    <property type="match status" value="1"/>
</dbReference>
<accession>A0ABV9A545</accession>
<dbReference type="InterPro" id="IPR033738">
    <property type="entry name" value="AsnB_N"/>
</dbReference>
<dbReference type="CDD" id="cd01991">
    <property type="entry name" value="Asn_synthase_B_C"/>
    <property type="match status" value="1"/>
</dbReference>
<dbReference type="NCBIfam" id="TIGR01536">
    <property type="entry name" value="asn_synth_AEB"/>
    <property type="match status" value="1"/>
</dbReference>
<dbReference type="InterPro" id="IPR051786">
    <property type="entry name" value="ASN_synthetase/amidase"/>
</dbReference>
<comment type="similarity">
    <text evidence="2">Belongs to the asparagine synthetase family.</text>
</comment>
<evidence type="ECO:0000313" key="11">
    <source>
        <dbReference type="Proteomes" id="UP001595997"/>
    </source>
</evidence>
<sequence length="622" mass="69813">MCGITGWVDFDRDLTTEGRVVQQMVDTLALRGPDDEGVWLSPHAALGHRRKAVIDPGNGAQPMVTPETTADGRPVAAICYSGEVFNFQELRGELRACGHQFRTRCDTEVVLRAYLEWGPDFVQRLNGMFAFAIWDGRSDEVLLYRDRLGIKPLFYYPTSNGLLFGSEPKAILAHPESKAVLSLDGLREILSFLRIPGRTPLREMYEVLPGHLLRVRNGGHREEKYWQLPAREHTDDRATTVQTVRDLLDDIVTRQLVADIPLCSLLSGGLDSSALTALAQQALDPTGKRRLRTFSLDFVGHVENFQPEPLRAAPDAPYVAELAAHVGTSHREVVLNTADLAAPDTQAAVWKALDLPYGIGDHGPSIHLLFQAIREEASVVLSGEAADELFGGYLWFHDQRAVQADTFPWHALQDKPVEEQSTAFLDRDLVRELNLPEYIADQYRTALAEVPYVEGESATERRMRAATYLNMTRFLPINLDRKDRLSMASGVEERIPFCDHRLVEYVFNVPWSMKTFDGREKSLLRAATRDLLPPSIVERRKAPYPSTQDAGYDQAMRQQLQKIVAEPNSPALPLFDLDAVHQQLDEAPGASSSMTKRALQDETPVRLNFWLEESDVSLDLTH</sequence>
<feature type="domain" description="Glutamine amidotransferase type-2" evidence="9">
    <location>
        <begin position="2"/>
        <end position="218"/>
    </location>
</feature>
<dbReference type="EMBL" id="JBHSFH010000005">
    <property type="protein sequence ID" value="MFC4494582.1"/>
    <property type="molecule type" value="Genomic_DNA"/>
</dbReference>
<dbReference type="InterPro" id="IPR014729">
    <property type="entry name" value="Rossmann-like_a/b/a_fold"/>
</dbReference>
<dbReference type="PANTHER" id="PTHR43284:SF1">
    <property type="entry name" value="ASPARAGINE SYNTHETASE"/>
    <property type="match status" value="1"/>
</dbReference>
<dbReference type="CDD" id="cd00712">
    <property type="entry name" value="AsnB"/>
    <property type="match status" value="1"/>
</dbReference>
<name>A0ABV9A545_9ACTN</name>
<dbReference type="InterPro" id="IPR017932">
    <property type="entry name" value="GATase_2_dom"/>
</dbReference>
<keyword evidence="5" id="KW-0067">ATP-binding</keyword>
<dbReference type="InterPro" id="IPR001962">
    <property type="entry name" value="Asn_synthase"/>
</dbReference>
<dbReference type="Proteomes" id="UP001595997">
    <property type="component" value="Unassembled WGS sequence"/>
</dbReference>
<evidence type="ECO:0000256" key="5">
    <source>
        <dbReference type="ARBA" id="ARBA00022840"/>
    </source>
</evidence>
<organism evidence="10 11">
    <name type="scientific">Streptomyces ovatisporus</name>
    <dbReference type="NCBI Taxonomy" id="1128682"/>
    <lineage>
        <taxon>Bacteria</taxon>
        <taxon>Bacillati</taxon>
        <taxon>Actinomycetota</taxon>
        <taxon>Actinomycetes</taxon>
        <taxon>Kitasatosporales</taxon>
        <taxon>Streptomycetaceae</taxon>
        <taxon>Streptomyces</taxon>
    </lineage>
</organism>
<protein>
    <recommendedName>
        <fullName evidence="3">asparagine synthase (glutamine-hydrolyzing)</fullName>
        <ecNumber evidence="3">6.3.5.4</ecNumber>
    </recommendedName>
</protein>
<evidence type="ECO:0000259" key="9">
    <source>
        <dbReference type="PROSITE" id="PS51278"/>
    </source>
</evidence>
<evidence type="ECO:0000313" key="10">
    <source>
        <dbReference type="EMBL" id="MFC4494582.1"/>
    </source>
</evidence>
<evidence type="ECO:0000256" key="8">
    <source>
        <dbReference type="ARBA" id="ARBA00048741"/>
    </source>
</evidence>
<dbReference type="PROSITE" id="PS51278">
    <property type="entry name" value="GATASE_TYPE_2"/>
    <property type="match status" value="1"/>
</dbReference>
<comment type="caution">
    <text evidence="10">The sequence shown here is derived from an EMBL/GenBank/DDBJ whole genome shotgun (WGS) entry which is preliminary data.</text>
</comment>
<evidence type="ECO:0000256" key="2">
    <source>
        <dbReference type="ARBA" id="ARBA00005752"/>
    </source>
</evidence>
<reference evidence="11" key="1">
    <citation type="journal article" date="2019" name="Int. J. Syst. Evol. Microbiol.">
        <title>The Global Catalogue of Microorganisms (GCM) 10K type strain sequencing project: providing services to taxonomists for standard genome sequencing and annotation.</title>
        <authorList>
            <consortium name="The Broad Institute Genomics Platform"/>
            <consortium name="The Broad Institute Genome Sequencing Center for Infectious Disease"/>
            <person name="Wu L."/>
            <person name="Ma J."/>
        </authorList>
    </citation>
    <scope>NUCLEOTIDE SEQUENCE [LARGE SCALE GENOMIC DNA]</scope>
    <source>
        <strain evidence="11">CGMCC 4.7357</strain>
    </source>
</reference>
<keyword evidence="11" id="KW-1185">Reference proteome</keyword>
<dbReference type="Gene3D" id="3.60.20.10">
    <property type="entry name" value="Glutamine Phosphoribosylpyrophosphate, subunit 1, domain 1"/>
    <property type="match status" value="1"/>
</dbReference>
<keyword evidence="7" id="KW-0315">Glutamine amidotransferase</keyword>
<comment type="pathway">
    <text evidence="1">Amino-acid biosynthesis; L-asparagine biosynthesis; L-asparagine from L-aspartate (L-Gln route): step 1/1.</text>
</comment>
<keyword evidence="6" id="KW-0028">Amino-acid biosynthesis</keyword>
<dbReference type="GO" id="GO:0004066">
    <property type="term" value="F:asparagine synthase (glutamine-hydrolyzing) activity"/>
    <property type="evidence" value="ECO:0007669"/>
    <property type="project" value="UniProtKB-EC"/>
</dbReference>
<dbReference type="PIRSF" id="PIRSF001589">
    <property type="entry name" value="Asn_synthetase_glu-h"/>
    <property type="match status" value="1"/>
</dbReference>
<gene>
    <name evidence="10" type="primary">asnB</name>
    <name evidence="10" type="ORF">ACFPA8_10605</name>
</gene>
<proteinExistence type="inferred from homology"/>